<reference evidence="1 2" key="1">
    <citation type="journal article" date="2016" name="Genome Announc.">
        <title>Draft Genome Sequences of Five Rapidly Growing Mycobacterium Species, M. thermoresistibile, M. fortuitum subsp. acetamidolyticum, M. canariasense, M. brisbanense, and M. novocastrense.</title>
        <authorList>
            <person name="Katahira K."/>
            <person name="Ogura Y."/>
            <person name="Gotoh Y."/>
            <person name="Hayashi T."/>
        </authorList>
    </citation>
    <scope>NUCLEOTIDE SEQUENCE [LARGE SCALE GENOMIC DNA]</scope>
    <source>
        <strain evidence="1 2">JCM18114</strain>
    </source>
</reference>
<sequence length="347" mass="38436">MHRRGEHRKNSFLTLVDSIVSGVARVTAATQPGDGARPVALFIVGMPRSGTSALTRVLSLCGAALPTRLHGAVSDNPTGRWEPRASLLLNDAILRRHRSAAFDPTFRLQAEGALDVETNAASIAKIRTYLSSLLGAPVVVIKDLQISVLSEMWFEAARQAGFDIAAVIAVRHPQEAIASFTARDGTTPELASALWLKFTLLAERHTRGLPRVVVEYANLLEDWRREIKRISAALGVDLATRDEAAIEEFLRPDLHNQRHDGPVTEFFGTDWFTTVFNALRAAARDEPVDESALDRVLAAYRASEHSFRTAVEDFRYFQRRTRLVPPSIAKFSLEVVALAHRRRGTWA</sequence>
<dbReference type="InterPro" id="IPR027417">
    <property type="entry name" value="P-loop_NTPase"/>
</dbReference>
<evidence type="ECO:0008006" key="3">
    <source>
        <dbReference type="Google" id="ProtNLM"/>
    </source>
</evidence>
<evidence type="ECO:0000313" key="1">
    <source>
        <dbReference type="EMBL" id="GAT11594.1"/>
    </source>
</evidence>
<proteinExistence type="predicted"/>
<comment type="caution">
    <text evidence="1">The sequence shown here is derived from an EMBL/GenBank/DDBJ whole genome shotgun (WGS) entry which is preliminary data.</text>
</comment>
<keyword evidence="2" id="KW-1185">Reference proteome</keyword>
<dbReference type="Gene3D" id="3.40.50.300">
    <property type="entry name" value="P-loop containing nucleotide triphosphate hydrolases"/>
    <property type="match status" value="1"/>
</dbReference>
<evidence type="ECO:0000313" key="2">
    <source>
        <dbReference type="Proteomes" id="UP000069773"/>
    </source>
</evidence>
<dbReference type="EMBL" id="BCTA01000070">
    <property type="protein sequence ID" value="GAT11594.1"/>
    <property type="molecule type" value="Genomic_DNA"/>
</dbReference>
<name>A0ABQ0KPP0_MYCNV</name>
<accession>A0ABQ0KPP0</accession>
<dbReference type="Proteomes" id="UP000069773">
    <property type="component" value="Unassembled WGS sequence"/>
</dbReference>
<dbReference type="SUPFAM" id="SSF52540">
    <property type="entry name" value="P-loop containing nucleoside triphosphate hydrolases"/>
    <property type="match status" value="1"/>
</dbReference>
<dbReference type="Pfam" id="PF13469">
    <property type="entry name" value="Sulfotransfer_3"/>
    <property type="match status" value="1"/>
</dbReference>
<gene>
    <name evidence="1" type="ORF">RMCN_4727</name>
</gene>
<protein>
    <recommendedName>
        <fullName evidence="3">Sulfotransferase family protein</fullName>
    </recommendedName>
</protein>
<organism evidence="1 2">
    <name type="scientific">Mycolicibacterium novocastrense</name>
    <name type="common">Mycobacterium novocastrense</name>
    <dbReference type="NCBI Taxonomy" id="59813"/>
    <lineage>
        <taxon>Bacteria</taxon>
        <taxon>Bacillati</taxon>
        <taxon>Actinomycetota</taxon>
        <taxon>Actinomycetes</taxon>
        <taxon>Mycobacteriales</taxon>
        <taxon>Mycobacteriaceae</taxon>
        <taxon>Mycolicibacterium</taxon>
    </lineage>
</organism>